<dbReference type="AlphaFoldDB" id="A0A7J5Y864"/>
<dbReference type="Proteomes" id="UP000518266">
    <property type="component" value="Unassembled WGS sequence"/>
</dbReference>
<gene>
    <name evidence="3" type="ORF">F7725_008723</name>
</gene>
<dbReference type="Pfam" id="PF00567">
    <property type="entry name" value="TUDOR"/>
    <property type="match status" value="3"/>
</dbReference>
<evidence type="ECO:0000313" key="3">
    <source>
        <dbReference type="EMBL" id="KAF3845560.1"/>
    </source>
</evidence>
<organism evidence="3 4">
    <name type="scientific">Dissostichus mawsoni</name>
    <name type="common">Antarctic cod</name>
    <dbReference type="NCBI Taxonomy" id="36200"/>
    <lineage>
        <taxon>Eukaryota</taxon>
        <taxon>Metazoa</taxon>
        <taxon>Chordata</taxon>
        <taxon>Craniata</taxon>
        <taxon>Vertebrata</taxon>
        <taxon>Euteleostomi</taxon>
        <taxon>Actinopterygii</taxon>
        <taxon>Neopterygii</taxon>
        <taxon>Teleostei</taxon>
        <taxon>Neoteleostei</taxon>
        <taxon>Acanthomorphata</taxon>
        <taxon>Eupercaria</taxon>
        <taxon>Perciformes</taxon>
        <taxon>Notothenioidei</taxon>
        <taxon>Nototheniidae</taxon>
        <taxon>Dissostichus</taxon>
    </lineage>
</organism>
<evidence type="ECO:0000313" key="4">
    <source>
        <dbReference type="Proteomes" id="UP000518266"/>
    </source>
</evidence>
<comment type="caution">
    <text evidence="3">The sequence shown here is derived from an EMBL/GenBank/DDBJ whole genome shotgun (WGS) entry which is preliminary data.</text>
</comment>
<feature type="compositionally biased region" description="Basic and acidic residues" evidence="1">
    <location>
        <begin position="423"/>
        <end position="436"/>
    </location>
</feature>
<evidence type="ECO:0000259" key="2">
    <source>
        <dbReference type="PROSITE" id="PS50304"/>
    </source>
</evidence>
<dbReference type="PROSITE" id="PS50304">
    <property type="entry name" value="TUDOR"/>
    <property type="match status" value="3"/>
</dbReference>
<dbReference type="OrthoDB" id="9989103at2759"/>
<dbReference type="PANTHER" id="PTHR22948">
    <property type="entry name" value="TUDOR DOMAIN CONTAINING PROTEIN"/>
    <property type="match status" value="1"/>
</dbReference>
<dbReference type="SUPFAM" id="SSF63748">
    <property type="entry name" value="Tudor/PWWP/MBT"/>
    <property type="match status" value="4"/>
</dbReference>
<reference evidence="3 4" key="1">
    <citation type="submission" date="2020-03" db="EMBL/GenBank/DDBJ databases">
        <title>Dissostichus mawsoni Genome sequencing and assembly.</title>
        <authorList>
            <person name="Park H."/>
        </authorList>
    </citation>
    <scope>NUCLEOTIDE SEQUENCE [LARGE SCALE GENOMIC DNA]</scope>
    <source>
        <strain evidence="3">DM0001</strain>
        <tissue evidence="3">Muscle</tissue>
    </source>
</reference>
<dbReference type="FunFam" id="2.30.30.140:FF:000018">
    <property type="entry name" value="Serine/threonine-protein kinase 31"/>
    <property type="match status" value="1"/>
</dbReference>
<proteinExistence type="predicted"/>
<name>A0A7J5Y864_DISMA</name>
<feature type="domain" description="Tudor" evidence="2">
    <location>
        <begin position="263"/>
        <end position="321"/>
    </location>
</feature>
<sequence length="638" mass="73103">MDNERKHIYEQMREEIQNPDRKFAGSEGKLGDLCLVCIDGTWHRAWIVSIQRRSVNVMVSCFESLQKFWCQTTEDGDSLGRLMNDLQKHYASAHPQPLVESICVARSPDNGMWYRAKIMASQHSPVVDVRFIDFGKTGTVPLRDIRPIDPAFLQLNAKAFQCCLYQPPDKKSTNPTWTDREFVKVAESCASSGIGLTCTGNVNISMSTWPNISESKTVEVYASCIDGPHYFWCEYADEEQQKKVTRLAQEAGLAQQDMTFPEILGPGSPCLAWFSSDEHWYRAQVLRRVEDKFDVLFIDYGNETDVDIKNVRSVPQSLMEIDPQAFLCSLDGFDKSKGSWDDQVHDVFYNLLVDKLIRNMPNLKWIKPDFPPRHSDEVQQRHSDEVQQRQSDGVNKDNQMQSNKDNQMQSNKDNQTEDIQTESNKDNQTESNRDIQTEDIQTESNKDIQTESSKDIQTESNKDNQTESNKDNQTETNKDIQTDSNITHLNVSTGNVNAGMFKEPSISKNKPEEVYASCIDGPHYFWCEYADEEQQKKVTRLAQEAGLAQQDMTFPETLGPEHWYRAQVLRRVEDKFDVLFIDYGNETDVDIKNVRSVPQSLMEIDPQAFLCSLDGFDSPKAPGMTKFMMSSTTFWLIN</sequence>
<dbReference type="EMBL" id="JAAKFY010000015">
    <property type="protein sequence ID" value="KAF3845560.1"/>
    <property type="molecule type" value="Genomic_DNA"/>
</dbReference>
<keyword evidence="4" id="KW-1185">Reference proteome</keyword>
<protein>
    <recommendedName>
        <fullName evidence="2">Tudor domain-containing protein</fullName>
    </recommendedName>
</protein>
<feature type="compositionally biased region" description="Basic and acidic residues" evidence="1">
    <location>
        <begin position="444"/>
        <end position="481"/>
    </location>
</feature>
<dbReference type="Gene3D" id="2.40.50.90">
    <property type="match status" value="1"/>
</dbReference>
<feature type="domain" description="Tudor" evidence="2">
    <location>
        <begin position="96"/>
        <end position="155"/>
    </location>
</feature>
<dbReference type="SMART" id="SM00333">
    <property type="entry name" value="TUDOR"/>
    <property type="match status" value="3"/>
</dbReference>
<dbReference type="InterPro" id="IPR002999">
    <property type="entry name" value="Tudor"/>
</dbReference>
<feature type="region of interest" description="Disordered" evidence="1">
    <location>
        <begin position="371"/>
        <end position="484"/>
    </location>
</feature>
<accession>A0A7J5Y864</accession>
<feature type="compositionally biased region" description="Polar residues" evidence="1">
    <location>
        <begin position="388"/>
        <end position="422"/>
    </location>
</feature>
<dbReference type="InterPro" id="IPR035437">
    <property type="entry name" value="SNase_OB-fold_sf"/>
</dbReference>
<dbReference type="InterPro" id="IPR050621">
    <property type="entry name" value="Tudor_domain_containing"/>
</dbReference>
<feature type="domain" description="Tudor" evidence="2">
    <location>
        <begin position="546"/>
        <end position="604"/>
    </location>
</feature>
<dbReference type="PANTHER" id="PTHR22948:SF29">
    <property type="entry name" value="FI02030P-RELATED"/>
    <property type="match status" value="1"/>
</dbReference>
<dbReference type="Gene3D" id="2.30.30.140">
    <property type="match status" value="3"/>
</dbReference>
<evidence type="ECO:0000256" key="1">
    <source>
        <dbReference type="SAM" id="MobiDB-lite"/>
    </source>
</evidence>
<feature type="compositionally biased region" description="Basic and acidic residues" evidence="1">
    <location>
        <begin position="371"/>
        <end position="387"/>
    </location>
</feature>